<protein>
    <submittedName>
        <fullName evidence="1">Uncharacterized protein</fullName>
    </submittedName>
</protein>
<keyword evidence="2" id="KW-1185">Reference proteome</keyword>
<evidence type="ECO:0000313" key="2">
    <source>
        <dbReference type="Proteomes" id="UP001528912"/>
    </source>
</evidence>
<dbReference type="RefSeq" id="WP_277191218.1">
    <property type="nucleotide sequence ID" value="NZ_JAROAV010000012.1"/>
</dbReference>
<gene>
    <name evidence="1" type="ORF">P4R38_04465</name>
</gene>
<reference evidence="1 2" key="1">
    <citation type="submission" date="2023-03" db="EMBL/GenBank/DDBJ databases">
        <title>YIM 133296 draft genome.</title>
        <authorList>
            <person name="Xiong L."/>
        </authorList>
    </citation>
    <scope>NUCLEOTIDE SEQUENCE [LARGE SCALE GENOMIC DNA]</scope>
    <source>
        <strain evidence="1 2">YIM 133296</strain>
    </source>
</reference>
<dbReference type="Proteomes" id="UP001528912">
    <property type="component" value="Unassembled WGS sequence"/>
</dbReference>
<evidence type="ECO:0000313" key="1">
    <source>
        <dbReference type="EMBL" id="MDF8263498.1"/>
    </source>
</evidence>
<dbReference type="EMBL" id="JAROAV010000012">
    <property type="protein sequence ID" value="MDF8263498.1"/>
    <property type="molecule type" value="Genomic_DNA"/>
</dbReference>
<accession>A0ABT6C3X2</accession>
<comment type="caution">
    <text evidence="1">The sequence shown here is derived from an EMBL/GenBank/DDBJ whole genome shotgun (WGS) entry which is preliminary data.</text>
</comment>
<proteinExistence type="predicted"/>
<organism evidence="1 2">
    <name type="scientific">Luteipulveratus flavus</name>
    <dbReference type="NCBI Taxonomy" id="3031728"/>
    <lineage>
        <taxon>Bacteria</taxon>
        <taxon>Bacillati</taxon>
        <taxon>Actinomycetota</taxon>
        <taxon>Actinomycetes</taxon>
        <taxon>Micrococcales</taxon>
        <taxon>Dermacoccaceae</taxon>
        <taxon>Luteipulveratus</taxon>
    </lineage>
</organism>
<name>A0ABT6C3X2_9MICO</name>
<sequence length="114" mass="12197">MPYSERRGIAVLLLAVLAVGLCVLGLKVFGSGSAEYSSADCPSSQAPVGADRDSQLAASPVVLNMALGTPYDQAVKEWGDMADYPKTEAEARRLMKRVVVHDNGRGMRCTDLPR</sequence>